<dbReference type="Proteomes" id="UP000298030">
    <property type="component" value="Unassembled WGS sequence"/>
</dbReference>
<keyword evidence="2" id="KW-1185">Reference proteome</keyword>
<gene>
    <name evidence="1" type="ORF">FA13DRAFT_712282</name>
</gene>
<organism evidence="1 2">
    <name type="scientific">Coprinellus micaceus</name>
    <name type="common">Glistening ink-cap mushroom</name>
    <name type="synonym">Coprinus micaceus</name>
    <dbReference type="NCBI Taxonomy" id="71717"/>
    <lineage>
        <taxon>Eukaryota</taxon>
        <taxon>Fungi</taxon>
        <taxon>Dikarya</taxon>
        <taxon>Basidiomycota</taxon>
        <taxon>Agaricomycotina</taxon>
        <taxon>Agaricomycetes</taxon>
        <taxon>Agaricomycetidae</taxon>
        <taxon>Agaricales</taxon>
        <taxon>Agaricineae</taxon>
        <taxon>Psathyrellaceae</taxon>
        <taxon>Coprinellus</taxon>
    </lineage>
</organism>
<reference evidence="1 2" key="1">
    <citation type="journal article" date="2019" name="Nat. Ecol. Evol.">
        <title>Megaphylogeny resolves global patterns of mushroom evolution.</title>
        <authorList>
            <person name="Varga T."/>
            <person name="Krizsan K."/>
            <person name="Foldi C."/>
            <person name="Dima B."/>
            <person name="Sanchez-Garcia M."/>
            <person name="Sanchez-Ramirez S."/>
            <person name="Szollosi G.J."/>
            <person name="Szarkandi J.G."/>
            <person name="Papp V."/>
            <person name="Albert L."/>
            <person name="Andreopoulos W."/>
            <person name="Angelini C."/>
            <person name="Antonin V."/>
            <person name="Barry K.W."/>
            <person name="Bougher N.L."/>
            <person name="Buchanan P."/>
            <person name="Buyck B."/>
            <person name="Bense V."/>
            <person name="Catcheside P."/>
            <person name="Chovatia M."/>
            <person name="Cooper J."/>
            <person name="Damon W."/>
            <person name="Desjardin D."/>
            <person name="Finy P."/>
            <person name="Geml J."/>
            <person name="Haridas S."/>
            <person name="Hughes K."/>
            <person name="Justo A."/>
            <person name="Karasinski D."/>
            <person name="Kautmanova I."/>
            <person name="Kiss B."/>
            <person name="Kocsube S."/>
            <person name="Kotiranta H."/>
            <person name="LaButti K.M."/>
            <person name="Lechner B.E."/>
            <person name="Liimatainen K."/>
            <person name="Lipzen A."/>
            <person name="Lukacs Z."/>
            <person name="Mihaltcheva S."/>
            <person name="Morgado L.N."/>
            <person name="Niskanen T."/>
            <person name="Noordeloos M.E."/>
            <person name="Ohm R.A."/>
            <person name="Ortiz-Santana B."/>
            <person name="Ovrebo C."/>
            <person name="Racz N."/>
            <person name="Riley R."/>
            <person name="Savchenko A."/>
            <person name="Shiryaev A."/>
            <person name="Soop K."/>
            <person name="Spirin V."/>
            <person name="Szebenyi C."/>
            <person name="Tomsovsky M."/>
            <person name="Tulloss R.E."/>
            <person name="Uehling J."/>
            <person name="Grigoriev I.V."/>
            <person name="Vagvolgyi C."/>
            <person name="Papp T."/>
            <person name="Martin F.M."/>
            <person name="Miettinen O."/>
            <person name="Hibbett D.S."/>
            <person name="Nagy L.G."/>
        </authorList>
    </citation>
    <scope>NUCLEOTIDE SEQUENCE [LARGE SCALE GENOMIC DNA]</scope>
    <source>
        <strain evidence="1 2">FP101781</strain>
    </source>
</reference>
<accession>A0A4Y7TUT1</accession>
<comment type="caution">
    <text evidence="1">The sequence shown here is derived from an EMBL/GenBank/DDBJ whole genome shotgun (WGS) entry which is preliminary data.</text>
</comment>
<protein>
    <submittedName>
        <fullName evidence="1">Uncharacterized protein</fullName>
    </submittedName>
</protein>
<sequence length="170" mass="19572">MSLLTSEAWPVGLLNIFEHNRDNHSTFENRYRGPYDKLLNYCFGDGFTFYVGLHNPPVESRDSVDSDTLVLFVVFHKKSDSPVFFLEVKDDTWAQKAAFRLRADHQMRSRYGFMLSECPLPRLWGISVLGNSMWTYCGDKEAFSVDPKATPHPRASSRVLPPAYLDGEWE</sequence>
<proteinExistence type="predicted"/>
<dbReference type="EMBL" id="QPFP01000003">
    <property type="protein sequence ID" value="TEB37923.1"/>
    <property type="molecule type" value="Genomic_DNA"/>
</dbReference>
<name>A0A4Y7TUT1_COPMI</name>
<evidence type="ECO:0000313" key="2">
    <source>
        <dbReference type="Proteomes" id="UP000298030"/>
    </source>
</evidence>
<dbReference type="OrthoDB" id="3255221at2759"/>
<evidence type="ECO:0000313" key="1">
    <source>
        <dbReference type="EMBL" id="TEB37923.1"/>
    </source>
</evidence>
<dbReference type="AlphaFoldDB" id="A0A4Y7TUT1"/>